<protein>
    <submittedName>
        <fullName evidence="2">Uncharacterized protein</fullName>
    </submittedName>
</protein>
<sequence length="94" mass="9931">MNGRATAGDSVCPCHVATELNKRVPSQAKHAVGPSISVPPSEHGTVANTSQRRSTADEKQFRSTSPSPVALPLHEFVGSRDLPAVQIIGNLFQS</sequence>
<name>A0ABD0LFT3_9CAEN</name>
<organism evidence="2 3">
    <name type="scientific">Batillaria attramentaria</name>
    <dbReference type="NCBI Taxonomy" id="370345"/>
    <lineage>
        <taxon>Eukaryota</taxon>
        <taxon>Metazoa</taxon>
        <taxon>Spiralia</taxon>
        <taxon>Lophotrochozoa</taxon>
        <taxon>Mollusca</taxon>
        <taxon>Gastropoda</taxon>
        <taxon>Caenogastropoda</taxon>
        <taxon>Sorbeoconcha</taxon>
        <taxon>Cerithioidea</taxon>
        <taxon>Batillariidae</taxon>
        <taxon>Batillaria</taxon>
    </lineage>
</organism>
<dbReference type="AlphaFoldDB" id="A0ABD0LFT3"/>
<reference evidence="2 3" key="1">
    <citation type="journal article" date="2023" name="Sci. Data">
        <title>Genome assembly of the Korean intertidal mud-creeper Batillaria attramentaria.</title>
        <authorList>
            <person name="Patra A.K."/>
            <person name="Ho P.T."/>
            <person name="Jun S."/>
            <person name="Lee S.J."/>
            <person name="Kim Y."/>
            <person name="Won Y.J."/>
        </authorList>
    </citation>
    <scope>NUCLEOTIDE SEQUENCE [LARGE SCALE GENOMIC DNA]</scope>
    <source>
        <strain evidence="2">Wonlab-2016</strain>
    </source>
</reference>
<evidence type="ECO:0000256" key="1">
    <source>
        <dbReference type="SAM" id="MobiDB-lite"/>
    </source>
</evidence>
<accession>A0ABD0LFT3</accession>
<dbReference type="EMBL" id="JACVVK020000054">
    <property type="protein sequence ID" value="KAK7497922.1"/>
    <property type="molecule type" value="Genomic_DNA"/>
</dbReference>
<proteinExistence type="predicted"/>
<gene>
    <name evidence="2" type="ORF">BaRGS_00010793</name>
</gene>
<feature type="region of interest" description="Disordered" evidence="1">
    <location>
        <begin position="25"/>
        <end position="70"/>
    </location>
</feature>
<evidence type="ECO:0000313" key="3">
    <source>
        <dbReference type="Proteomes" id="UP001519460"/>
    </source>
</evidence>
<comment type="caution">
    <text evidence="2">The sequence shown here is derived from an EMBL/GenBank/DDBJ whole genome shotgun (WGS) entry which is preliminary data.</text>
</comment>
<keyword evidence="3" id="KW-1185">Reference proteome</keyword>
<evidence type="ECO:0000313" key="2">
    <source>
        <dbReference type="EMBL" id="KAK7497922.1"/>
    </source>
</evidence>
<dbReference type="Proteomes" id="UP001519460">
    <property type="component" value="Unassembled WGS sequence"/>
</dbReference>